<keyword evidence="3" id="KW-1185">Reference proteome</keyword>
<gene>
    <name evidence="2" type="ORF">GSD1FS_0585</name>
</gene>
<feature type="domain" description="DUF7834" evidence="1">
    <location>
        <begin position="51"/>
        <end position="296"/>
    </location>
</feature>
<dbReference type="Pfam" id="PF25202">
    <property type="entry name" value="DUF7834"/>
    <property type="match status" value="1"/>
</dbReference>
<evidence type="ECO:0000313" key="3">
    <source>
        <dbReference type="Proteomes" id="UP000487882"/>
    </source>
</evidence>
<reference evidence="2 3" key="1">
    <citation type="submission" date="2019-09" db="EMBL/GenBank/DDBJ databases">
        <title>Bifidobacterium canis sp. nov., isolated from the digestive tract of German Shepherd dog puppy.</title>
        <authorList>
            <person name="Bunesova V."/>
        </authorList>
    </citation>
    <scope>NUCLEOTIDE SEQUENCE [LARGE SCALE GENOMIC DNA]</scope>
    <source>
        <strain evidence="2 3">GSD1FS</strain>
    </source>
</reference>
<dbReference type="Proteomes" id="UP000487882">
    <property type="component" value="Unassembled WGS sequence"/>
</dbReference>
<dbReference type="InterPro" id="IPR057156">
    <property type="entry name" value="DUF7834"/>
</dbReference>
<name>A0A7K1J3P0_9BIFI</name>
<proteinExistence type="predicted"/>
<comment type="caution">
    <text evidence="2">The sequence shown here is derived from an EMBL/GenBank/DDBJ whole genome shotgun (WGS) entry which is preliminary data.</text>
</comment>
<dbReference type="EMBL" id="WNLP01000002">
    <property type="protein sequence ID" value="MUH59268.1"/>
    <property type="molecule type" value="Genomic_DNA"/>
</dbReference>
<evidence type="ECO:0000313" key="2">
    <source>
        <dbReference type="EMBL" id="MUH59268.1"/>
    </source>
</evidence>
<evidence type="ECO:0000259" key="1">
    <source>
        <dbReference type="Pfam" id="PF25202"/>
    </source>
</evidence>
<organism evidence="2 3">
    <name type="scientific">Bifidobacterium canis</name>
    <dbReference type="NCBI Taxonomy" id="2610880"/>
    <lineage>
        <taxon>Bacteria</taxon>
        <taxon>Bacillati</taxon>
        <taxon>Actinomycetota</taxon>
        <taxon>Actinomycetes</taxon>
        <taxon>Bifidobacteriales</taxon>
        <taxon>Bifidobacteriaceae</taxon>
        <taxon>Bifidobacterium</taxon>
    </lineage>
</organism>
<accession>A0A7K1J3P0</accession>
<dbReference type="AlphaFoldDB" id="A0A7K1J3P0"/>
<sequence>MLIVTVHELSEAFQMFDSQNARGKALDPTDLLKAFHIRQMEQDGVTHAREYELVRQWEQIPPVGLHYLFNAFLYRAKQWSHGVSIREYGFTAAQIPLFEGVSISQENPANNWSKVYLLARQCVNNYKRDNGVLERSKVASQLEYPFQIDQPVVNGETFFEFTEHYYQLARNLGLWGEPTLELNETSGEIFDFMQTKASTNWRYRQVKDLFFCELLYYVDRFGEQCLNEAIRLFFLYAARLRLLLRSLGFASVNSYALALSTRYDGNQRMFEIIRNAKAPEDVLGISLDERIEDIPRNEDLLQLYKKLRILRMAQAAMEIENMVRLFRVFRIVTNLPIDFVILQSKELPTAGCSSNCLSKNM</sequence>
<protein>
    <recommendedName>
        <fullName evidence="1">DUF7834 domain-containing protein</fullName>
    </recommendedName>
</protein>